<protein>
    <submittedName>
        <fullName evidence="3">MBL fold metallo-hydrolase</fullName>
    </submittedName>
</protein>
<organism evidence="3 4">
    <name type="scientific">Natrinema soli</name>
    <dbReference type="NCBI Taxonomy" id="1930624"/>
    <lineage>
        <taxon>Archaea</taxon>
        <taxon>Methanobacteriati</taxon>
        <taxon>Methanobacteriota</taxon>
        <taxon>Stenosarchaea group</taxon>
        <taxon>Halobacteria</taxon>
        <taxon>Halobacteriales</taxon>
        <taxon>Natrialbaceae</taxon>
        <taxon>Natrinema</taxon>
    </lineage>
</organism>
<dbReference type="InterPro" id="IPR001279">
    <property type="entry name" value="Metallo-B-lactamas"/>
</dbReference>
<dbReference type="Proteomes" id="UP001596383">
    <property type="component" value="Unassembled WGS sequence"/>
</dbReference>
<dbReference type="InterPro" id="IPR036866">
    <property type="entry name" value="RibonucZ/Hydroxyglut_hydro"/>
</dbReference>
<dbReference type="InterPro" id="IPR051682">
    <property type="entry name" value="Mito_Persulfide_Diox"/>
</dbReference>
<dbReference type="PANTHER" id="PTHR43084:SF1">
    <property type="entry name" value="PERSULFIDE DIOXYGENASE ETHE1, MITOCHONDRIAL"/>
    <property type="match status" value="1"/>
</dbReference>
<dbReference type="Pfam" id="PF00581">
    <property type="entry name" value="Rhodanese"/>
    <property type="match status" value="1"/>
</dbReference>
<dbReference type="SMART" id="SM00849">
    <property type="entry name" value="Lactamase_B"/>
    <property type="match status" value="1"/>
</dbReference>
<dbReference type="SMART" id="SM00450">
    <property type="entry name" value="RHOD"/>
    <property type="match status" value="1"/>
</dbReference>
<sequence length="397" mass="43642">MDDMDLPMPDVEIESVSPDELKGRIDAGEDVTLLDTRMESEYNEWKIDGETVESINIPYFEFLDDEIDDDVLAQIPDNHEITVLCAKGGSSEYVAAQLRERGYDVDHLEDGVNGWARIYERVEVERYDGAGTLYQYQRPSSGCLGYLIVDGDEAAVIDPLRAFTDRYLEDADDLGADLQYAIDTHIHADHISGVRTLDAEGVKGVIPEAAVDRGITYADEMTLAADGDEFEVGAATIETVYTPGHTSGMTSYLIDDSLLATGDGLFVESVARPDLEEDDEGAEDAARQLYESLQERVLTLPNDTLVGGAHFSDSADRDDDGTYTAPIGQLEEEMDALTMDEDEFVELILSDMPPRPANYEDIILTNFGQQEADDKEAFELELGPNNCAASQESLAGD</sequence>
<comment type="caution">
    <text evidence="3">The sequence shown here is derived from an EMBL/GenBank/DDBJ whole genome shotgun (WGS) entry which is preliminary data.</text>
</comment>
<proteinExistence type="predicted"/>
<feature type="domain" description="Rhodanese" evidence="2">
    <location>
        <begin position="27"/>
        <end position="124"/>
    </location>
</feature>
<dbReference type="InterPro" id="IPR044528">
    <property type="entry name" value="POD-like_MBL-fold"/>
</dbReference>
<dbReference type="InterPro" id="IPR001763">
    <property type="entry name" value="Rhodanese-like_dom"/>
</dbReference>
<evidence type="ECO:0000256" key="1">
    <source>
        <dbReference type="ARBA" id="ARBA00022723"/>
    </source>
</evidence>
<reference evidence="3 4" key="1">
    <citation type="journal article" date="2019" name="Int. J. Syst. Evol. Microbiol.">
        <title>The Global Catalogue of Microorganisms (GCM) 10K type strain sequencing project: providing services to taxonomists for standard genome sequencing and annotation.</title>
        <authorList>
            <consortium name="The Broad Institute Genomics Platform"/>
            <consortium name="The Broad Institute Genome Sequencing Center for Infectious Disease"/>
            <person name="Wu L."/>
            <person name="Ma J."/>
        </authorList>
    </citation>
    <scope>NUCLEOTIDE SEQUENCE [LARGE SCALE GENOMIC DNA]</scope>
    <source>
        <strain evidence="3 4">LMG 29247</strain>
    </source>
</reference>
<evidence type="ECO:0000313" key="4">
    <source>
        <dbReference type="Proteomes" id="UP001596383"/>
    </source>
</evidence>
<dbReference type="SUPFAM" id="SSF56281">
    <property type="entry name" value="Metallo-hydrolase/oxidoreductase"/>
    <property type="match status" value="1"/>
</dbReference>
<dbReference type="CDD" id="cd07724">
    <property type="entry name" value="POD-like_MBL-fold"/>
    <property type="match status" value="1"/>
</dbReference>
<dbReference type="GO" id="GO:0046872">
    <property type="term" value="F:metal ion binding"/>
    <property type="evidence" value="ECO:0007669"/>
    <property type="project" value="UniProtKB-KW"/>
</dbReference>
<accession>A0ABD5SQE2</accession>
<dbReference type="RefSeq" id="WP_273739723.1">
    <property type="nucleotide sequence ID" value="NZ_JAQIVI010000297.1"/>
</dbReference>
<gene>
    <name evidence="3" type="ORF">ACFQE6_17820</name>
</gene>
<dbReference type="Pfam" id="PF00753">
    <property type="entry name" value="Lactamase_B"/>
    <property type="match status" value="1"/>
</dbReference>
<dbReference type="Gene3D" id="3.40.250.10">
    <property type="entry name" value="Rhodanese-like domain"/>
    <property type="match status" value="1"/>
</dbReference>
<evidence type="ECO:0000313" key="3">
    <source>
        <dbReference type="EMBL" id="MFC6766775.1"/>
    </source>
</evidence>
<name>A0ABD5SQE2_9EURY</name>
<dbReference type="Gene3D" id="3.60.15.10">
    <property type="entry name" value="Ribonuclease Z/Hydroxyacylglutathione hydrolase-like"/>
    <property type="match status" value="1"/>
</dbReference>
<keyword evidence="4" id="KW-1185">Reference proteome</keyword>
<dbReference type="PANTHER" id="PTHR43084">
    <property type="entry name" value="PERSULFIDE DIOXYGENASE ETHE1"/>
    <property type="match status" value="1"/>
</dbReference>
<dbReference type="InterPro" id="IPR036873">
    <property type="entry name" value="Rhodanese-like_dom_sf"/>
</dbReference>
<dbReference type="EMBL" id="JBHSWV010000297">
    <property type="protein sequence ID" value="MFC6766775.1"/>
    <property type="molecule type" value="Genomic_DNA"/>
</dbReference>
<keyword evidence="1" id="KW-0479">Metal-binding</keyword>
<dbReference type="AlphaFoldDB" id="A0ABD5SQE2"/>
<dbReference type="PROSITE" id="PS50206">
    <property type="entry name" value="RHODANESE_3"/>
    <property type="match status" value="1"/>
</dbReference>
<dbReference type="SUPFAM" id="SSF52821">
    <property type="entry name" value="Rhodanese/Cell cycle control phosphatase"/>
    <property type="match status" value="1"/>
</dbReference>
<evidence type="ECO:0000259" key="2">
    <source>
        <dbReference type="PROSITE" id="PS50206"/>
    </source>
</evidence>